<keyword evidence="1" id="KW-0433">Leucine-rich repeat</keyword>
<proteinExistence type="predicted"/>
<comment type="caution">
    <text evidence="6">The sequence shown here is derived from an EMBL/GenBank/DDBJ whole genome shotgun (WGS) entry which is preliminary data.</text>
</comment>
<accession>A0AA88MC03</accession>
<feature type="domain" description="LRRCT" evidence="5">
    <location>
        <begin position="155"/>
        <end position="205"/>
    </location>
</feature>
<dbReference type="SMART" id="SM00369">
    <property type="entry name" value="LRR_TYP"/>
    <property type="match status" value="5"/>
</dbReference>
<evidence type="ECO:0000256" key="4">
    <source>
        <dbReference type="SAM" id="SignalP"/>
    </source>
</evidence>
<evidence type="ECO:0000259" key="5">
    <source>
        <dbReference type="SMART" id="SM00082"/>
    </source>
</evidence>
<dbReference type="InterPro" id="IPR001611">
    <property type="entry name" value="Leu-rich_rpt"/>
</dbReference>
<keyword evidence="7" id="KW-1185">Reference proteome</keyword>
<dbReference type="AlphaFoldDB" id="A0AA88MC03"/>
<gene>
    <name evidence="6" type="ORF">Q7C36_015379</name>
</gene>
<dbReference type="Proteomes" id="UP001187315">
    <property type="component" value="Unassembled WGS sequence"/>
</dbReference>
<evidence type="ECO:0000256" key="2">
    <source>
        <dbReference type="ARBA" id="ARBA00022729"/>
    </source>
</evidence>
<dbReference type="Gene3D" id="3.80.10.10">
    <property type="entry name" value="Ribonuclease Inhibitor"/>
    <property type="match status" value="2"/>
</dbReference>
<feature type="chain" id="PRO_5041740935" description="LRRCT domain-containing protein" evidence="4">
    <location>
        <begin position="20"/>
        <end position="434"/>
    </location>
</feature>
<evidence type="ECO:0000256" key="3">
    <source>
        <dbReference type="ARBA" id="ARBA00022737"/>
    </source>
</evidence>
<keyword evidence="2 4" id="KW-0732">Signal</keyword>
<dbReference type="SUPFAM" id="SSF52058">
    <property type="entry name" value="L domain-like"/>
    <property type="match status" value="1"/>
</dbReference>
<dbReference type="Pfam" id="PF13855">
    <property type="entry name" value="LRR_8"/>
    <property type="match status" value="2"/>
</dbReference>
<dbReference type="SMART" id="SM00082">
    <property type="entry name" value="LRRCT"/>
    <property type="match status" value="2"/>
</dbReference>
<dbReference type="InterPro" id="IPR032675">
    <property type="entry name" value="LRR_dom_sf"/>
</dbReference>
<dbReference type="PANTHER" id="PTHR24369">
    <property type="entry name" value="ANTIGEN BSP, PUTATIVE-RELATED"/>
    <property type="match status" value="1"/>
</dbReference>
<organism evidence="6 7">
    <name type="scientific">Tachysurus vachellii</name>
    <name type="common">Darkbarbel catfish</name>
    <name type="synonym">Pelteobagrus vachellii</name>
    <dbReference type="NCBI Taxonomy" id="175792"/>
    <lineage>
        <taxon>Eukaryota</taxon>
        <taxon>Metazoa</taxon>
        <taxon>Chordata</taxon>
        <taxon>Craniata</taxon>
        <taxon>Vertebrata</taxon>
        <taxon>Euteleostomi</taxon>
        <taxon>Actinopterygii</taxon>
        <taxon>Neopterygii</taxon>
        <taxon>Teleostei</taxon>
        <taxon>Ostariophysi</taxon>
        <taxon>Siluriformes</taxon>
        <taxon>Bagridae</taxon>
        <taxon>Tachysurus</taxon>
    </lineage>
</organism>
<feature type="signal peptide" evidence="4">
    <location>
        <begin position="1"/>
        <end position="19"/>
    </location>
</feature>
<evidence type="ECO:0000313" key="6">
    <source>
        <dbReference type="EMBL" id="KAK2834678.1"/>
    </source>
</evidence>
<reference evidence="6" key="1">
    <citation type="submission" date="2023-08" db="EMBL/GenBank/DDBJ databases">
        <title>Pelteobagrus vachellii genome.</title>
        <authorList>
            <person name="Liu H."/>
        </authorList>
    </citation>
    <scope>NUCLEOTIDE SEQUENCE</scope>
    <source>
        <strain evidence="6">PRFRI_2022a</strain>
        <tissue evidence="6">Muscle</tissue>
    </source>
</reference>
<dbReference type="InterPro" id="IPR050541">
    <property type="entry name" value="LRR_TM_domain-containing"/>
</dbReference>
<dbReference type="InterPro" id="IPR000483">
    <property type="entry name" value="Cys-rich_flank_reg_C"/>
</dbReference>
<sequence>MRLFTALLLLVLVFIVAAAQRGKRQRQENSRGRRRLNSIKHLADRCKEYIENGDKFLDCQDCHLTAVQFGWPEDIDHLLLAQNRIKVLKDNTFSHFRNLLSLDLQLNEISLIEEGAFSGLTKLTTLLLQHNHLQVVSEAMFIPLPRLRFLRLHDNPWTCNCELDSLVRFLQVPSNRHLGNFAKCAEPTRFWGQQLKTLDPKFLCLPSMQAQIQLPRLHSDTTLLCRTHDSPKPLLDCRSRGLKAVPRDIPENTAKIDLAFNNITALKPKVFTTIKDLKLLNLSSNSLEHIETAAFAGLLHLRELDLSNNSLHYFNYGVLEDLYYLRTLYLGGNPWICDYNIHYLIYWLKHHPAVEYTGLMCSEPEEYQGWSVESYVKTYNAECPKDKQVDLHRGTGPTVSTSQELIAVMEEDPGLLPSPLRKKEPNKFEIFRLS</sequence>
<protein>
    <recommendedName>
        <fullName evidence="5">LRRCT domain-containing protein</fullName>
    </recommendedName>
</protein>
<dbReference type="GO" id="GO:0005886">
    <property type="term" value="C:plasma membrane"/>
    <property type="evidence" value="ECO:0007669"/>
    <property type="project" value="TreeGrafter"/>
</dbReference>
<keyword evidence="3" id="KW-0677">Repeat</keyword>
<feature type="domain" description="LRRCT" evidence="5">
    <location>
        <begin position="333"/>
        <end position="384"/>
    </location>
</feature>
<dbReference type="PANTHER" id="PTHR24369:SF213">
    <property type="entry name" value="INSULIN LIKE GROWTH FACTOR BINDING PROTEIN ACID LABILE SUBUNIT"/>
    <property type="match status" value="1"/>
</dbReference>
<evidence type="ECO:0000313" key="7">
    <source>
        <dbReference type="Proteomes" id="UP001187315"/>
    </source>
</evidence>
<dbReference type="EMBL" id="JAVHJS010000015">
    <property type="protein sequence ID" value="KAK2834678.1"/>
    <property type="molecule type" value="Genomic_DNA"/>
</dbReference>
<name>A0AA88MC03_TACVA</name>
<evidence type="ECO:0000256" key="1">
    <source>
        <dbReference type="ARBA" id="ARBA00022614"/>
    </source>
</evidence>
<dbReference type="InterPro" id="IPR003591">
    <property type="entry name" value="Leu-rich_rpt_typical-subtyp"/>
</dbReference>